<dbReference type="EMBL" id="JBFTWV010000063">
    <property type="protein sequence ID" value="KAL2793023.1"/>
    <property type="molecule type" value="Genomic_DNA"/>
</dbReference>
<organism evidence="1 2">
    <name type="scientific">Aspergillus keveii</name>
    <dbReference type="NCBI Taxonomy" id="714993"/>
    <lineage>
        <taxon>Eukaryota</taxon>
        <taxon>Fungi</taxon>
        <taxon>Dikarya</taxon>
        <taxon>Ascomycota</taxon>
        <taxon>Pezizomycotina</taxon>
        <taxon>Eurotiomycetes</taxon>
        <taxon>Eurotiomycetidae</taxon>
        <taxon>Eurotiales</taxon>
        <taxon>Aspergillaceae</taxon>
        <taxon>Aspergillus</taxon>
        <taxon>Aspergillus subgen. Nidulantes</taxon>
    </lineage>
</organism>
<evidence type="ECO:0000313" key="2">
    <source>
        <dbReference type="Proteomes" id="UP001610563"/>
    </source>
</evidence>
<proteinExistence type="predicted"/>
<dbReference type="Proteomes" id="UP001610563">
    <property type="component" value="Unassembled WGS sequence"/>
</dbReference>
<reference evidence="1 2" key="1">
    <citation type="submission" date="2024-07" db="EMBL/GenBank/DDBJ databases">
        <title>Section-level genome sequencing and comparative genomics of Aspergillus sections Usti and Cavernicolus.</title>
        <authorList>
            <consortium name="Lawrence Berkeley National Laboratory"/>
            <person name="Nybo J.L."/>
            <person name="Vesth T.C."/>
            <person name="Theobald S."/>
            <person name="Frisvad J.C."/>
            <person name="Larsen T.O."/>
            <person name="Kjaerboelling I."/>
            <person name="Rothschild-Mancinelli K."/>
            <person name="Lyhne E.K."/>
            <person name="Kogle M.E."/>
            <person name="Barry K."/>
            <person name="Clum A."/>
            <person name="Na H."/>
            <person name="Ledsgaard L."/>
            <person name="Lin J."/>
            <person name="Lipzen A."/>
            <person name="Kuo A."/>
            <person name="Riley R."/>
            <person name="Mondo S."/>
            <person name="Labutti K."/>
            <person name="Haridas S."/>
            <person name="Pangalinan J."/>
            <person name="Salamov A.A."/>
            <person name="Simmons B.A."/>
            <person name="Magnuson J.K."/>
            <person name="Chen J."/>
            <person name="Drula E."/>
            <person name="Henrissat B."/>
            <person name="Wiebenga A."/>
            <person name="Lubbers R.J."/>
            <person name="Gomes A.C."/>
            <person name="Makela M.R."/>
            <person name="Stajich J."/>
            <person name="Grigoriev I.V."/>
            <person name="Mortensen U.H."/>
            <person name="De Vries R.P."/>
            <person name="Baker S.E."/>
            <person name="Andersen M.R."/>
        </authorList>
    </citation>
    <scope>NUCLEOTIDE SEQUENCE [LARGE SCALE GENOMIC DNA]</scope>
    <source>
        <strain evidence="1 2">CBS 209.92</strain>
    </source>
</reference>
<protein>
    <submittedName>
        <fullName evidence="1">Uncharacterized protein</fullName>
    </submittedName>
</protein>
<name>A0ABR4G1Y8_9EURO</name>
<gene>
    <name evidence="1" type="ORF">BJX66DRAFT_233372</name>
</gene>
<accession>A0ABR4G1Y8</accession>
<sequence length="93" mass="10418">MRVGISSTLTAYVDRHTFLHQQRYQSSSIPSNNKTSVWIRLQLAVRALATVLSVQFRKTTESLHPKICWSFPSPPTGRGLSAGLHTWAHADNT</sequence>
<comment type="caution">
    <text evidence="1">The sequence shown here is derived from an EMBL/GenBank/DDBJ whole genome shotgun (WGS) entry which is preliminary data.</text>
</comment>
<keyword evidence="2" id="KW-1185">Reference proteome</keyword>
<evidence type="ECO:0000313" key="1">
    <source>
        <dbReference type="EMBL" id="KAL2793023.1"/>
    </source>
</evidence>